<evidence type="ECO:0000256" key="1">
    <source>
        <dbReference type="SAM" id="Phobius"/>
    </source>
</evidence>
<dbReference type="Proteomes" id="UP000298225">
    <property type="component" value="Unassembled WGS sequence"/>
</dbReference>
<dbReference type="AlphaFoldDB" id="A0A4Y9KVK4"/>
<protein>
    <recommendedName>
        <fullName evidence="4">Tip attachment protein J domain-containing protein</fullName>
    </recommendedName>
</protein>
<organism evidence="2 3">
    <name type="scientific">Bradyrhizobium frederickii</name>
    <dbReference type="NCBI Taxonomy" id="2560054"/>
    <lineage>
        <taxon>Bacteria</taxon>
        <taxon>Pseudomonadati</taxon>
        <taxon>Pseudomonadota</taxon>
        <taxon>Alphaproteobacteria</taxon>
        <taxon>Hyphomicrobiales</taxon>
        <taxon>Nitrobacteraceae</taxon>
        <taxon>Bradyrhizobium</taxon>
    </lineage>
</organism>
<gene>
    <name evidence="2" type="ORF">E4K66_30740</name>
</gene>
<keyword evidence="1" id="KW-0812">Transmembrane</keyword>
<accession>A0A4Y9KVK4</accession>
<evidence type="ECO:0000313" key="3">
    <source>
        <dbReference type="Proteomes" id="UP000298225"/>
    </source>
</evidence>
<evidence type="ECO:0000313" key="2">
    <source>
        <dbReference type="EMBL" id="TFV34546.1"/>
    </source>
</evidence>
<dbReference type="RefSeq" id="WP_135171235.1">
    <property type="nucleotide sequence ID" value="NZ_SPQU01000020.1"/>
</dbReference>
<feature type="transmembrane region" description="Helical" evidence="1">
    <location>
        <begin position="37"/>
        <end position="60"/>
    </location>
</feature>
<keyword evidence="3" id="KW-1185">Reference proteome</keyword>
<dbReference type="OrthoDB" id="7822067at2"/>
<name>A0A4Y9KVK4_9BRAD</name>
<sequence>MAESIGLLILSAAGATGSVTGIGTASALVVADVAISVSTAATVVGTAAIVGASVGLQYALRGNPQLPKPQDGSQALRQAIPPRLRGYGINRLAGYYMMFDSDGGTPAVSYDVIAFHSGRVDSLLELYLSDDLVTTEPSVLNGGAGTCNPQDGAYGVITLQTRLGEVSPAPLDGMISPWDSSHLGRGIAHATMICPGAGNPEAHTNFYPRGRPELSVVALCSPIWDPRDGVQSISNEATWVAKCNPVLELLDYIVRADGGLGQDIDIALPPVTLAQWMAEADLCDELVAKEGGGTEPRYAAHGWYRYDGSPEDIINSMLAACDGWLSEAGDGSLSLVVGVYREPTEPALTQSDIVGISLTCGQPDEQIINVLNVSYTDPSQKYVEAPLGDVRDDTSIAEIGVARPRPLSLTWVQSPTQATRLAERAVSRLNPRRSGTLVTKLIGLRYLGKRWVRLQYPFLADLEDCVIEIQPSPKIDLLAGRVTFTWNLVEPAALLALQ</sequence>
<reference evidence="2 3" key="1">
    <citation type="submission" date="2019-03" db="EMBL/GenBank/DDBJ databases">
        <title>Bradyrhizobium strains diversity isolated from Chamaecrista fasciculata.</title>
        <authorList>
            <person name="Urquiaga M.C.O."/>
            <person name="Hungria M."/>
            <person name="Delamuta J.R.M."/>
        </authorList>
    </citation>
    <scope>NUCLEOTIDE SEQUENCE [LARGE SCALE GENOMIC DNA]</scope>
    <source>
        <strain evidence="2 3">CNPSo 3424</strain>
    </source>
</reference>
<keyword evidence="1" id="KW-1133">Transmembrane helix</keyword>
<proteinExistence type="predicted"/>
<keyword evidence="1" id="KW-0472">Membrane</keyword>
<evidence type="ECO:0008006" key="4">
    <source>
        <dbReference type="Google" id="ProtNLM"/>
    </source>
</evidence>
<dbReference type="EMBL" id="SPQU01000020">
    <property type="protein sequence ID" value="TFV34546.1"/>
    <property type="molecule type" value="Genomic_DNA"/>
</dbReference>
<comment type="caution">
    <text evidence="2">The sequence shown here is derived from an EMBL/GenBank/DDBJ whole genome shotgun (WGS) entry which is preliminary data.</text>
</comment>